<sequence>MRPKRIRDRDPQELHAELASQVNRLARVRSRDNRCAYLKAARREAEAARNLARYNPGDWS</sequence>
<organism evidence="1 2">
    <name type="scientific">Desulfocurvibacter africanus subsp. africanus str. Walvis Bay</name>
    <dbReference type="NCBI Taxonomy" id="690850"/>
    <lineage>
        <taxon>Bacteria</taxon>
        <taxon>Pseudomonadati</taxon>
        <taxon>Thermodesulfobacteriota</taxon>
        <taxon>Desulfovibrionia</taxon>
        <taxon>Desulfovibrionales</taxon>
        <taxon>Desulfovibrionaceae</taxon>
        <taxon>Desulfocurvibacter</taxon>
    </lineage>
</organism>
<proteinExistence type="predicted"/>
<evidence type="ECO:0000313" key="2">
    <source>
        <dbReference type="Proteomes" id="UP000007844"/>
    </source>
</evidence>
<dbReference type="STRING" id="690850.Desaf_0672"/>
<dbReference type="RefSeq" id="WP_014258860.1">
    <property type="nucleotide sequence ID" value="NC_016629.1"/>
</dbReference>
<keyword evidence="2" id="KW-1185">Reference proteome</keyword>
<protein>
    <submittedName>
        <fullName evidence="1">Uncharacterized protein</fullName>
    </submittedName>
</protein>
<name>F3YVZ4_DESAF</name>
<accession>F3YVZ4</accession>
<evidence type="ECO:0000313" key="1">
    <source>
        <dbReference type="EMBL" id="EGJ49024.1"/>
    </source>
</evidence>
<dbReference type="EMBL" id="CP003221">
    <property type="protein sequence ID" value="EGJ49024.1"/>
    <property type="molecule type" value="Genomic_DNA"/>
</dbReference>
<dbReference type="KEGG" id="daf:Desaf_0672"/>
<dbReference type="HOGENOM" id="CLU_2933783_0_0_7"/>
<dbReference type="Proteomes" id="UP000007844">
    <property type="component" value="Chromosome"/>
</dbReference>
<reference evidence="1 2" key="1">
    <citation type="journal article" date="2011" name="J. Bacteriol.">
        <title>Genome sequence of the mercury-methylating and pleomorphic Desulfovibrio africanus Strain Walvis Bay.</title>
        <authorList>
            <person name="Brown S.D."/>
            <person name="Wall J.D."/>
            <person name="Kucken A.M."/>
            <person name="Gilmour C.C."/>
            <person name="Podar M."/>
            <person name="Brandt C.C."/>
            <person name="Teshima H."/>
            <person name="Detter J.C."/>
            <person name="Han C.S."/>
            <person name="Land M.L."/>
            <person name="Lucas S."/>
            <person name="Han J."/>
            <person name="Pennacchio L."/>
            <person name="Nolan M."/>
            <person name="Pitluck S."/>
            <person name="Woyke T."/>
            <person name="Goodwin L."/>
            <person name="Palumbo A.V."/>
            <person name="Elias D.A."/>
        </authorList>
    </citation>
    <scope>NUCLEOTIDE SEQUENCE [LARGE SCALE GENOMIC DNA]</scope>
    <source>
        <strain evidence="1 2">Walvis Bay</strain>
    </source>
</reference>
<dbReference type="AlphaFoldDB" id="F3YVZ4"/>
<gene>
    <name evidence="1" type="ORF">Desaf_0672</name>
</gene>